<keyword evidence="2" id="KW-1185">Reference proteome</keyword>
<evidence type="ECO:0000313" key="2">
    <source>
        <dbReference type="Proteomes" id="UP000005580"/>
    </source>
</evidence>
<evidence type="ECO:0000313" key="1">
    <source>
        <dbReference type="EMBL" id="EFZ36965.1"/>
    </source>
</evidence>
<dbReference type="Proteomes" id="UP000005580">
    <property type="component" value="Unassembled WGS sequence"/>
</dbReference>
<comment type="caution">
    <text evidence="1">The sequence shown here is derived from an EMBL/GenBank/DDBJ whole genome shotgun (WGS) entry which is preliminary data.</text>
</comment>
<dbReference type="HOGENOM" id="CLU_2754484_0_0_10"/>
<accession>E7RRS7</accession>
<dbReference type="RefSeq" id="WP_004370060.1">
    <property type="nucleotide sequence ID" value="NZ_GL833119.1"/>
</dbReference>
<proteinExistence type="predicted"/>
<name>E7RRS7_9BACT</name>
<sequence>MNDTLLDKVSVENLDALHDALCEIIKDMRSAGEDHDSCFRDDAYWICFQIRNIVFASLRRRAKKTEGNGL</sequence>
<gene>
    <name evidence="1" type="ORF">HMPREF0663_11878</name>
</gene>
<protein>
    <submittedName>
        <fullName evidence="1">Uncharacterized protein</fullName>
    </submittedName>
</protein>
<organism evidence="1 2">
    <name type="scientific">Hoylesella oralis ATCC 33269</name>
    <dbReference type="NCBI Taxonomy" id="873533"/>
    <lineage>
        <taxon>Bacteria</taxon>
        <taxon>Pseudomonadati</taxon>
        <taxon>Bacteroidota</taxon>
        <taxon>Bacteroidia</taxon>
        <taxon>Bacteroidales</taxon>
        <taxon>Prevotellaceae</taxon>
        <taxon>Hoylesella</taxon>
    </lineage>
</organism>
<reference evidence="1" key="1">
    <citation type="submission" date="2011-01" db="EMBL/GenBank/DDBJ databases">
        <authorList>
            <person name="Muzny D."/>
            <person name="Qin X."/>
            <person name="Buhay C."/>
            <person name="Dugan-Rocha S."/>
            <person name="Ding Y."/>
            <person name="Chen G."/>
            <person name="Hawes A."/>
            <person name="Holder M."/>
            <person name="Jhangiani S."/>
            <person name="Johnson A."/>
            <person name="Khan Z."/>
            <person name="Li Z."/>
            <person name="Liu W."/>
            <person name="Liu X."/>
            <person name="Perez L."/>
            <person name="Shen H."/>
            <person name="Wang Q."/>
            <person name="Watt J."/>
            <person name="Xi L."/>
            <person name="Xin Y."/>
            <person name="Zhou J."/>
            <person name="Deng J."/>
            <person name="Jiang H."/>
            <person name="Liu Y."/>
            <person name="Qu J."/>
            <person name="Song X.-Z."/>
            <person name="Zhang L."/>
            <person name="Villasana D."/>
            <person name="Johnson A."/>
            <person name="Liu J."/>
            <person name="Liyanage D."/>
            <person name="Lorensuhewa L."/>
            <person name="Robinson T."/>
            <person name="Song A."/>
            <person name="Song B.-B."/>
            <person name="Dinh H."/>
            <person name="Thornton R."/>
            <person name="Coyle M."/>
            <person name="Francisco L."/>
            <person name="Jackson L."/>
            <person name="Javaid M."/>
            <person name="Korchina V."/>
            <person name="Kovar C."/>
            <person name="Mata R."/>
            <person name="Mathew T."/>
            <person name="Ngo R."/>
            <person name="Nguyen L."/>
            <person name="Nguyen N."/>
            <person name="Okwuonu G."/>
            <person name="Ongeri F."/>
            <person name="Pham C."/>
            <person name="Simmons D."/>
            <person name="Wilczek-Boney K."/>
            <person name="Hale W."/>
            <person name="Jakkamsetti A."/>
            <person name="Pham P."/>
            <person name="Ruth R."/>
            <person name="San Lucas F."/>
            <person name="Warren J."/>
            <person name="Zhang J."/>
            <person name="Zhao Z."/>
            <person name="Zhou C."/>
            <person name="Zhu D."/>
            <person name="Lee S."/>
            <person name="Bess C."/>
            <person name="Blankenburg K."/>
            <person name="Forbes L."/>
            <person name="Fu Q."/>
            <person name="Gubbala S."/>
            <person name="Hirani K."/>
            <person name="Jayaseelan J.C."/>
            <person name="Lara F."/>
            <person name="Munidasa M."/>
            <person name="Palculict T."/>
            <person name="Patil S."/>
            <person name="Pu L.-L."/>
            <person name="Saada N."/>
            <person name="Tang L."/>
            <person name="Weissenberger G."/>
            <person name="Zhu Y."/>
            <person name="Hemphill L."/>
            <person name="Shang Y."/>
            <person name="Youmans B."/>
            <person name="Ayvaz T."/>
            <person name="Ross M."/>
            <person name="Santibanez J."/>
            <person name="Aqrawi P."/>
            <person name="Gross S."/>
            <person name="Joshi V."/>
            <person name="Fowler G."/>
            <person name="Nazareth L."/>
            <person name="Reid J."/>
            <person name="Worley K."/>
            <person name="Petrosino J."/>
            <person name="Highlander S."/>
            <person name="Gibbs R."/>
        </authorList>
    </citation>
    <scope>NUCLEOTIDE SEQUENCE [LARGE SCALE GENOMIC DNA]</scope>
    <source>
        <strain evidence="1">ATCC 33269</strain>
    </source>
</reference>
<dbReference type="AlphaFoldDB" id="E7RRS7"/>
<dbReference type="EMBL" id="AEPE02000005">
    <property type="protein sequence ID" value="EFZ36965.1"/>
    <property type="molecule type" value="Genomic_DNA"/>
</dbReference>